<evidence type="ECO:0000313" key="2">
    <source>
        <dbReference type="Proteomes" id="UP000539075"/>
    </source>
</evidence>
<sequence>MSPEKRIKMLTLLNELQTLLLDDDSISNTPTAPPALTVPLVPKNEGDAASQNHSLEMLSWDDGAAMAAYQEGLESARKSEYYPWKIEDKR</sequence>
<keyword evidence="2" id="KW-1185">Reference proteome</keyword>
<dbReference type="RefSeq" id="WP_183717920.1">
    <property type="nucleotide sequence ID" value="NZ_JACHGO010000002.1"/>
</dbReference>
<dbReference type="Proteomes" id="UP000539075">
    <property type="component" value="Unassembled WGS sequence"/>
</dbReference>
<dbReference type="AlphaFoldDB" id="A0A7W8FF77"/>
<comment type="caution">
    <text evidence="1">The sequence shown here is derived from an EMBL/GenBank/DDBJ whole genome shotgun (WGS) entry which is preliminary data.</text>
</comment>
<proteinExistence type="predicted"/>
<organism evidence="1 2">
    <name type="scientific">Desulfovibrio intestinalis</name>
    <dbReference type="NCBI Taxonomy" id="58621"/>
    <lineage>
        <taxon>Bacteria</taxon>
        <taxon>Pseudomonadati</taxon>
        <taxon>Thermodesulfobacteriota</taxon>
        <taxon>Desulfovibrionia</taxon>
        <taxon>Desulfovibrionales</taxon>
        <taxon>Desulfovibrionaceae</taxon>
        <taxon>Desulfovibrio</taxon>
    </lineage>
</organism>
<accession>A0A7W8FF77</accession>
<evidence type="ECO:0000313" key="1">
    <source>
        <dbReference type="EMBL" id="MBB5142520.1"/>
    </source>
</evidence>
<dbReference type="EMBL" id="JACHGO010000002">
    <property type="protein sequence ID" value="MBB5142520.1"/>
    <property type="molecule type" value="Genomic_DNA"/>
</dbReference>
<protein>
    <submittedName>
        <fullName evidence="1">Uncharacterized protein</fullName>
    </submittedName>
</protein>
<name>A0A7W8FF77_9BACT</name>
<reference evidence="1 2" key="1">
    <citation type="submission" date="2020-08" db="EMBL/GenBank/DDBJ databases">
        <title>Genomic Encyclopedia of Type Strains, Phase IV (KMG-IV): sequencing the most valuable type-strain genomes for metagenomic binning, comparative biology and taxonomic classification.</title>
        <authorList>
            <person name="Goeker M."/>
        </authorList>
    </citation>
    <scope>NUCLEOTIDE SEQUENCE [LARGE SCALE GENOMIC DNA]</scope>
    <source>
        <strain evidence="1 2">DSM 11275</strain>
    </source>
</reference>
<gene>
    <name evidence="1" type="ORF">HNQ38_000599</name>
</gene>